<evidence type="ECO:0000313" key="2">
    <source>
        <dbReference type="EMBL" id="MFD0764470.1"/>
    </source>
</evidence>
<proteinExistence type="predicted"/>
<dbReference type="EMBL" id="JBHTIA010000003">
    <property type="protein sequence ID" value="MFD0764470.1"/>
    <property type="molecule type" value="Genomic_DNA"/>
</dbReference>
<dbReference type="InterPro" id="IPR004919">
    <property type="entry name" value="GmrSD_N"/>
</dbReference>
<reference evidence="3" key="1">
    <citation type="journal article" date="2019" name="Int. J. Syst. Evol. Microbiol.">
        <title>The Global Catalogue of Microorganisms (GCM) 10K type strain sequencing project: providing services to taxonomists for standard genome sequencing and annotation.</title>
        <authorList>
            <consortium name="The Broad Institute Genomics Platform"/>
            <consortium name="The Broad Institute Genome Sequencing Center for Infectious Disease"/>
            <person name="Wu L."/>
            <person name="Ma J."/>
        </authorList>
    </citation>
    <scope>NUCLEOTIDE SEQUENCE [LARGE SCALE GENOMIC DNA]</scope>
    <source>
        <strain evidence="3">CCUG 60742</strain>
    </source>
</reference>
<dbReference type="Proteomes" id="UP001597073">
    <property type="component" value="Unassembled WGS sequence"/>
</dbReference>
<comment type="caution">
    <text evidence="2">The sequence shown here is derived from an EMBL/GenBank/DDBJ whole genome shotgun (WGS) entry which is preliminary data.</text>
</comment>
<dbReference type="PANTHER" id="PTHR35149">
    <property type="entry name" value="SLL5132 PROTEIN"/>
    <property type="match status" value="1"/>
</dbReference>
<keyword evidence="3" id="KW-1185">Reference proteome</keyword>
<gene>
    <name evidence="2" type="ORF">ACFQZI_06375</name>
</gene>
<evidence type="ECO:0000313" key="3">
    <source>
        <dbReference type="Proteomes" id="UP001597073"/>
    </source>
</evidence>
<name>A0ABW2ZE42_9SPHI</name>
<organism evidence="2 3">
    <name type="scientific">Mucilaginibacter lutimaris</name>
    <dbReference type="NCBI Taxonomy" id="931629"/>
    <lineage>
        <taxon>Bacteria</taxon>
        <taxon>Pseudomonadati</taxon>
        <taxon>Bacteroidota</taxon>
        <taxon>Sphingobacteriia</taxon>
        <taxon>Sphingobacteriales</taxon>
        <taxon>Sphingobacteriaceae</taxon>
        <taxon>Mucilaginibacter</taxon>
    </lineage>
</organism>
<evidence type="ECO:0000259" key="1">
    <source>
        <dbReference type="Pfam" id="PF03235"/>
    </source>
</evidence>
<dbReference type="RefSeq" id="WP_377139939.1">
    <property type="nucleotide sequence ID" value="NZ_JBHTIA010000003.1"/>
</dbReference>
<dbReference type="Pfam" id="PF03235">
    <property type="entry name" value="GmrSD_N"/>
    <property type="match status" value="1"/>
</dbReference>
<dbReference type="PANTHER" id="PTHR35149:SF1">
    <property type="entry name" value="DUF5655 DOMAIN-CONTAINING PROTEIN"/>
    <property type="match status" value="1"/>
</dbReference>
<accession>A0ABW2ZE42</accession>
<protein>
    <submittedName>
        <fullName evidence="2">DUF262 domain-containing protein</fullName>
    </submittedName>
</protein>
<sequence>MNTTYPLIHLFGKTFNVPSYQRGYRWTKIEVNELLNDLYEFLRNKQNGRFYCLQPIVLKKIGENEYDLIDGQQRLTTLYLILSFLEDSRFEDNYNQELFKLNYTTRDNCRQFLEEKRFANGIDDTNIDYHYMCLAYEAITNWFAGQPGAKSKMTALLMDSDEDENRNVKLIWYEIGPEENPIEAFVRLNIGKIPLTDAELIKALLLQSDKYSDSKRDTIRRRLFEIASEWDQIEYNLQKEEVWYFINDRPKDTPTHIDFIFDLIADQENQFEERPEKHATYHIISKYLSDVLAKNKTTMNGDAGMLHAVELFWEKVTNYYNYIMEWYGERDLFHYIVYLINEKGKGNIDVLIEASKVMTKTEFKVYLRKQIKDGLDYRRTRKNRYGKQIPVTFETLVYETEEGRNDKAQILKILLLHNIITTQNSEKELARFPFNLYKKVGAKKRWSLEHIHARKIEPITDREKQNLWMNDHMISLRSIDSENHKSLIKQLQNTVNMEKIEQELFDQLVEKVAKVYQRATELDEKEVHLIGNMCLIDAELNSHLNRSMFDVKREKIKQREIDGCYIPICSRNAFLKAYSVYPKNTAFWDRKDREAYISHMKTTLNPFIQDDWK</sequence>
<feature type="domain" description="GmrSD restriction endonucleases N-terminal" evidence="1">
    <location>
        <begin position="13"/>
        <end position="206"/>
    </location>
</feature>